<proteinExistence type="predicted"/>
<keyword evidence="2" id="KW-1185">Reference proteome</keyword>
<protein>
    <recommendedName>
        <fullName evidence="3">Bacterial Pleckstrin homology domain-containing protein</fullName>
    </recommendedName>
</protein>
<reference evidence="1 2" key="1">
    <citation type="submission" date="2023-01" db="EMBL/GenBank/DDBJ databases">
        <title>Bacillus changyiensis sp. nov., isolated from a coastal deposit.</title>
        <authorList>
            <person name="Xiao G."/>
            <person name="Lai Q."/>
            <person name="Hu Z."/>
            <person name="Shao Z."/>
        </authorList>
    </citation>
    <scope>NUCLEOTIDE SEQUENCE [LARGE SCALE GENOMIC DNA]</scope>
    <source>
        <strain evidence="1 2">CLL-7-23</strain>
    </source>
</reference>
<evidence type="ECO:0000313" key="1">
    <source>
        <dbReference type="EMBL" id="MDA7027892.1"/>
    </source>
</evidence>
<sequence>MKKDDKHAISMISYYKVERTIDLNQQQYQKKQYGLYLYQDIIITATHRFQLEHVTDISYRPLSTTGLLYLHTNQGVYPYEICSDPEHFIQEYQKLK</sequence>
<evidence type="ECO:0008006" key="3">
    <source>
        <dbReference type="Google" id="ProtNLM"/>
    </source>
</evidence>
<dbReference type="EMBL" id="JAQKAB010000011">
    <property type="protein sequence ID" value="MDA7027892.1"/>
    <property type="molecule type" value="Genomic_DNA"/>
</dbReference>
<comment type="caution">
    <text evidence="1">The sequence shown here is derived from an EMBL/GenBank/DDBJ whole genome shotgun (WGS) entry which is preliminary data.</text>
</comment>
<organism evidence="1 2">
    <name type="scientific">Bacillus changyiensis</name>
    <dbReference type="NCBI Taxonomy" id="3004103"/>
    <lineage>
        <taxon>Bacteria</taxon>
        <taxon>Bacillati</taxon>
        <taxon>Bacillota</taxon>
        <taxon>Bacilli</taxon>
        <taxon>Bacillales</taxon>
        <taxon>Bacillaceae</taxon>
        <taxon>Bacillus</taxon>
    </lineage>
</organism>
<accession>A0ABT4X962</accession>
<dbReference type="Proteomes" id="UP001211894">
    <property type="component" value="Unassembled WGS sequence"/>
</dbReference>
<evidence type="ECO:0000313" key="2">
    <source>
        <dbReference type="Proteomes" id="UP001211894"/>
    </source>
</evidence>
<name>A0ABT4X962_9BACI</name>
<dbReference type="RefSeq" id="WP_271341719.1">
    <property type="nucleotide sequence ID" value="NZ_JAQKAB010000011.1"/>
</dbReference>
<gene>
    <name evidence="1" type="ORF">PJ311_15050</name>
</gene>